<feature type="binding site" evidence="4">
    <location>
        <position position="355"/>
    </location>
    <ligand>
        <name>Zn(2+)</name>
        <dbReference type="ChEBI" id="CHEBI:29105"/>
    </ligand>
</feature>
<feature type="binding site" evidence="4">
    <location>
        <position position="268"/>
    </location>
    <ligand>
        <name>substrate</name>
    </ligand>
</feature>
<feature type="domain" description="tRNA-guanine(15) transglycosylase-like" evidence="5">
    <location>
        <begin position="6"/>
        <end position="93"/>
    </location>
</feature>
<feature type="binding site" evidence="4">
    <location>
        <position position="353"/>
    </location>
    <ligand>
        <name>Zn(2+)</name>
        <dbReference type="ChEBI" id="CHEBI:29105"/>
    </ligand>
</feature>
<comment type="subunit">
    <text evidence="4">Homodimer. Within each dimer, one monomer is responsible for RNA recognition and catalysis, while the other monomer binds to the replacement base PreQ1.</text>
</comment>
<dbReference type="InterPro" id="IPR004803">
    <property type="entry name" value="TGT"/>
</dbReference>
<dbReference type="InterPro" id="IPR002616">
    <property type="entry name" value="tRNA_ribo_trans-like"/>
</dbReference>
<dbReference type="Pfam" id="PF01702">
    <property type="entry name" value="TGT"/>
    <property type="match status" value="2"/>
</dbReference>
<feature type="binding site" evidence="4">
    <location>
        <position position="186"/>
    </location>
    <ligand>
        <name>substrate</name>
    </ligand>
</feature>
<dbReference type="STRING" id="1797245.A2949_02445"/>
<dbReference type="AlphaFoldDB" id="A0A1F4Y0U2"/>
<comment type="pathway">
    <text evidence="4">tRNA modification; tRNA-queuosine biosynthesis.</text>
</comment>
<comment type="catalytic activity">
    <reaction evidence="4">
        <text>7-aminomethyl-7-carbaguanine + guanosine(34) in tRNA = 7-aminomethyl-7-carbaguanosine(34) in tRNA + guanine</text>
        <dbReference type="Rhea" id="RHEA:24104"/>
        <dbReference type="Rhea" id="RHEA-COMP:10341"/>
        <dbReference type="Rhea" id="RHEA-COMP:10342"/>
        <dbReference type="ChEBI" id="CHEBI:16235"/>
        <dbReference type="ChEBI" id="CHEBI:58703"/>
        <dbReference type="ChEBI" id="CHEBI:74269"/>
        <dbReference type="ChEBI" id="CHEBI:82833"/>
        <dbReference type="EC" id="2.4.2.29"/>
    </reaction>
</comment>
<feature type="active site" description="Nucleophile" evidence="4">
    <location>
        <position position="315"/>
    </location>
</feature>
<comment type="function">
    <text evidence="4">Catalyzes the base-exchange of a guanine (G) residue with the queuine precursor 7-aminomethyl-7-deazaguanine (PreQ1) at position 34 (anticodon wobble position) in tRNAs with GU(N) anticodons (tRNA-Asp, -Asn, -His and -Tyr). Catalysis occurs through a double-displacement mechanism. The nucleophile active site attacks the C1' of nucleotide 34 to detach the guanine base from the RNA, forming a covalent enzyme-RNA intermediate. The proton acceptor active site deprotonates the incoming PreQ1, allowing a nucleophilic attack on the C1' of the ribose to form the product. After dissociation, two additional enzymatic reactions on the tRNA convert PreQ1 to queuine (Q), resulting in the hypermodified nucleoside queuosine (7-(((4,5-cis-dihydroxy-2-cyclopenten-1-yl)amino)methyl)-7-deazaguanosine).</text>
</comment>
<organism evidence="6 7">
    <name type="scientific">Candidatus Adlerbacteria bacterium RIFCSPLOWO2_01_FULL_54_21b</name>
    <dbReference type="NCBI Taxonomy" id="1797245"/>
    <lineage>
        <taxon>Bacteria</taxon>
        <taxon>Candidatus Adleribacteriota</taxon>
    </lineage>
</organism>
<comment type="cofactor">
    <cofactor evidence="4">
        <name>Zn(2+)</name>
        <dbReference type="ChEBI" id="CHEBI:29105"/>
    </cofactor>
    <text evidence="4">Binds 1 zinc ion per subunit.</text>
</comment>
<name>A0A1F4Y0U2_9BACT</name>
<keyword evidence="4" id="KW-0671">Queuosine biosynthesis</keyword>
<dbReference type="InterPro" id="IPR036511">
    <property type="entry name" value="TGT-like_sf"/>
</dbReference>
<feature type="binding site" evidence="4">
    <location>
        <position position="384"/>
    </location>
    <ligand>
        <name>Zn(2+)</name>
        <dbReference type="ChEBI" id="CHEBI:29105"/>
    </ligand>
</feature>
<keyword evidence="3 4" id="KW-0819">tRNA processing</keyword>
<feature type="active site" description="Proton acceptor" evidence="4">
    <location>
        <position position="83"/>
    </location>
</feature>
<dbReference type="GO" id="GO:0005737">
    <property type="term" value="C:cytoplasm"/>
    <property type="evidence" value="ECO:0007669"/>
    <property type="project" value="TreeGrafter"/>
</dbReference>
<dbReference type="GO" id="GO:0008616">
    <property type="term" value="P:tRNA queuosine(34) biosynthetic process"/>
    <property type="evidence" value="ECO:0007669"/>
    <property type="project" value="UniProtKB-UniRule"/>
</dbReference>
<evidence type="ECO:0000313" key="6">
    <source>
        <dbReference type="EMBL" id="OGC86943.1"/>
    </source>
</evidence>
<dbReference type="NCBIfam" id="TIGR00430">
    <property type="entry name" value="Q_tRNA_tgt"/>
    <property type="match status" value="1"/>
</dbReference>
<dbReference type="PANTHER" id="PTHR46499:SF1">
    <property type="entry name" value="QUEUINE TRNA-RIBOSYLTRANSFERASE"/>
    <property type="match status" value="1"/>
</dbReference>
<dbReference type="GO" id="GO:0008479">
    <property type="term" value="F:tRNA-guanosine(34) queuine transglycosylase activity"/>
    <property type="evidence" value="ECO:0007669"/>
    <property type="project" value="UniProtKB-UniRule"/>
</dbReference>
<keyword evidence="1 4" id="KW-0328">Glycosyltransferase</keyword>
<dbReference type="SUPFAM" id="SSF51713">
    <property type="entry name" value="tRNA-guanine transglycosylase"/>
    <property type="match status" value="1"/>
</dbReference>
<dbReference type="EC" id="2.4.2.29" evidence="4"/>
<feature type="region of interest" description="RNA binding; important for wobble base 34 recognition" evidence="4">
    <location>
        <begin position="320"/>
        <end position="324"/>
    </location>
</feature>
<dbReference type="Proteomes" id="UP000178585">
    <property type="component" value="Unassembled WGS sequence"/>
</dbReference>
<evidence type="ECO:0000256" key="1">
    <source>
        <dbReference type="ARBA" id="ARBA00022676"/>
    </source>
</evidence>
<protein>
    <recommendedName>
        <fullName evidence="4">Queuine tRNA-ribosyltransferase</fullName>
        <ecNumber evidence="4">2.4.2.29</ecNumber>
    </recommendedName>
    <alternativeName>
        <fullName evidence="4">Guanine insertion enzyme</fullName>
    </alternativeName>
    <alternativeName>
        <fullName evidence="4">tRNA-guanine transglycosylase</fullName>
    </alternativeName>
</protein>
<keyword evidence="4" id="KW-0479">Metal-binding</keyword>
<dbReference type="Gene3D" id="3.20.20.105">
    <property type="entry name" value="Queuine tRNA-ribosyltransferase-like"/>
    <property type="match status" value="1"/>
</dbReference>
<comment type="caution">
    <text evidence="6">The sequence shown here is derived from an EMBL/GenBank/DDBJ whole genome shotgun (WGS) entry which is preliminary data.</text>
</comment>
<feature type="binding site" evidence="4">
    <location>
        <begin position="83"/>
        <end position="87"/>
    </location>
    <ligand>
        <name>substrate</name>
    </ligand>
</feature>
<reference evidence="6 7" key="1">
    <citation type="journal article" date="2016" name="Nat. Commun.">
        <title>Thousands of microbial genomes shed light on interconnected biogeochemical processes in an aquifer system.</title>
        <authorList>
            <person name="Anantharaman K."/>
            <person name="Brown C.T."/>
            <person name="Hug L.A."/>
            <person name="Sharon I."/>
            <person name="Castelle C.J."/>
            <person name="Probst A.J."/>
            <person name="Thomas B.C."/>
            <person name="Singh A."/>
            <person name="Wilkins M.J."/>
            <person name="Karaoz U."/>
            <person name="Brodie E.L."/>
            <person name="Williams K.H."/>
            <person name="Hubbard S.S."/>
            <person name="Banfield J.F."/>
        </authorList>
    </citation>
    <scope>NUCLEOTIDE SEQUENCE [LARGE SCALE GENOMIC DNA]</scope>
</reference>
<feature type="binding site" evidence="4">
    <location>
        <position position="358"/>
    </location>
    <ligand>
        <name>Zn(2+)</name>
        <dbReference type="ChEBI" id="CHEBI:29105"/>
    </ligand>
</feature>
<evidence type="ECO:0000256" key="3">
    <source>
        <dbReference type="ARBA" id="ARBA00022694"/>
    </source>
</evidence>
<evidence type="ECO:0000256" key="4">
    <source>
        <dbReference type="HAMAP-Rule" id="MF_00168"/>
    </source>
</evidence>
<comment type="similarity">
    <text evidence="4">Belongs to the queuine tRNA-ribosyltransferase family.</text>
</comment>
<dbReference type="EMBL" id="MEWZ01000010">
    <property type="protein sequence ID" value="OGC86943.1"/>
    <property type="molecule type" value="Genomic_DNA"/>
</dbReference>
<evidence type="ECO:0000256" key="2">
    <source>
        <dbReference type="ARBA" id="ARBA00022679"/>
    </source>
</evidence>
<feature type="region of interest" description="RNA binding" evidence="4">
    <location>
        <begin position="296"/>
        <end position="302"/>
    </location>
</feature>
<dbReference type="HAMAP" id="MF_00168">
    <property type="entry name" value="Q_tRNA_Tgt"/>
    <property type="match status" value="1"/>
</dbReference>
<proteinExistence type="inferred from homology"/>
<dbReference type="NCBIfam" id="TIGR00449">
    <property type="entry name" value="tgt_general"/>
    <property type="match status" value="1"/>
</dbReference>
<dbReference type="InterPro" id="IPR050076">
    <property type="entry name" value="ArchSynthase1/Queuine_TRR"/>
</dbReference>
<evidence type="ECO:0000313" key="7">
    <source>
        <dbReference type="Proteomes" id="UP000178585"/>
    </source>
</evidence>
<keyword evidence="2 4" id="KW-0808">Transferase</keyword>
<sequence>MPGSLARAGILHTLHGDIKTPAFVAVGTKADVKGIQVAQFGELGIQTIIANTYHLYLSPGPELIEKAGGLHKFMGFDGPIMTDSGGFQVFSLGEGFGKKISKFLPPEAQVPTKGRDERDPNSLLQDLRAPAVYDEEIATSHGKLAIIDEEGVTFTSHIDGSLHRFTPERSIEIQHELGADIIFAFDECTSPAADEAYQKEAMDRTHRWADRSLKAHRQMSGKVRPSQKGLTFTPGIYGIVQGGKFEDLRIESATELAGMDFDGYGIGGSFSKDDILGILDKVNVVLPKEKPRHLLGIGEPEDIFIGVAAGIDTFDCVLPTRNGRTGGIYTKRGKIQIPNAGYKEDFGPLDTECGCPVCREHTRAYIHHLFRTKELLGPILASMHNLYFLTTLTARIRETILNGDFEEYRDSFLSGYKMR</sequence>
<feature type="domain" description="tRNA-guanine(15) transglycosylase-like" evidence="5">
    <location>
        <begin position="140"/>
        <end position="416"/>
    </location>
</feature>
<keyword evidence="4" id="KW-0862">Zinc</keyword>
<gene>
    <name evidence="4" type="primary">tgt</name>
    <name evidence="6" type="ORF">A2949_02445</name>
</gene>
<dbReference type="GO" id="GO:0046872">
    <property type="term" value="F:metal ion binding"/>
    <property type="evidence" value="ECO:0007669"/>
    <property type="project" value="UniProtKB-KW"/>
</dbReference>
<evidence type="ECO:0000259" key="5">
    <source>
        <dbReference type="Pfam" id="PF01702"/>
    </source>
</evidence>
<dbReference type="UniPathway" id="UPA00392"/>
<feature type="binding site" evidence="4">
    <location>
        <position position="241"/>
    </location>
    <ligand>
        <name>substrate</name>
    </ligand>
</feature>
<dbReference type="PANTHER" id="PTHR46499">
    <property type="entry name" value="QUEUINE TRNA-RIBOSYLTRANSFERASE"/>
    <property type="match status" value="1"/>
</dbReference>
<accession>A0A1F4Y0U2</accession>